<dbReference type="EMBL" id="MU274910">
    <property type="protein sequence ID" value="KAI0089661.1"/>
    <property type="molecule type" value="Genomic_DNA"/>
</dbReference>
<proteinExistence type="predicted"/>
<keyword evidence="2" id="KW-1185">Reference proteome</keyword>
<comment type="caution">
    <text evidence="1">The sequence shown here is derived from an EMBL/GenBank/DDBJ whole genome shotgun (WGS) entry which is preliminary data.</text>
</comment>
<accession>A0ACB8U5U8</accession>
<organism evidence="1 2">
    <name type="scientific">Irpex rosettiformis</name>
    <dbReference type="NCBI Taxonomy" id="378272"/>
    <lineage>
        <taxon>Eukaryota</taxon>
        <taxon>Fungi</taxon>
        <taxon>Dikarya</taxon>
        <taxon>Basidiomycota</taxon>
        <taxon>Agaricomycotina</taxon>
        <taxon>Agaricomycetes</taxon>
        <taxon>Polyporales</taxon>
        <taxon>Irpicaceae</taxon>
        <taxon>Irpex</taxon>
    </lineage>
</organism>
<gene>
    <name evidence="1" type="ORF">BDY19DRAFT_943620</name>
</gene>
<protein>
    <submittedName>
        <fullName evidence="1">Uncharacterized protein</fullName>
    </submittedName>
</protein>
<reference evidence="1" key="1">
    <citation type="journal article" date="2021" name="Environ. Microbiol.">
        <title>Gene family expansions and transcriptome signatures uncover fungal adaptations to wood decay.</title>
        <authorList>
            <person name="Hage H."/>
            <person name="Miyauchi S."/>
            <person name="Viragh M."/>
            <person name="Drula E."/>
            <person name="Min B."/>
            <person name="Chaduli D."/>
            <person name="Navarro D."/>
            <person name="Favel A."/>
            <person name="Norest M."/>
            <person name="Lesage-Meessen L."/>
            <person name="Balint B."/>
            <person name="Merenyi Z."/>
            <person name="de Eugenio L."/>
            <person name="Morin E."/>
            <person name="Martinez A.T."/>
            <person name="Baldrian P."/>
            <person name="Stursova M."/>
            <person name="Martinez M.J."/>
            <person name="Novotny C."/>
            <person name="Magnuson J.K."/>
            <person name="Spatafora J.W."/>
            <person name="Maurice S."/>
            <person name="Pangilinan J."/>
            <person name="Andreopoulos W."/>
            <person name="LaButti K."/>
            <person name="Hundley H."/>
            <person name="Na H."/>
            <person name="Kuo A."/>
            <person name="Barry K."/>
            <person name="Lipzen A."/>
            <person name="Henrissat B."/>
            <person name="Riley R."/>
            <person name="Ahrendt S."/>
            <person name="Nagy L.G."/>
            <person name="Grigoriev I.V."/>
            <person name="Martin F."/>
            <person name="Rosso M.N."/>
        </authorList>
    </citation>
    <scope>NUCLEOTIDE SEQUENCE</scope>
    <source>
        <strain evidence="1">CBS 384.51</strain>
    </source>
</reference>
<evidence type="ECO:0000313" key="1">
    <source>
        <dbReference type="EMBL" id="KAI0089661.1"/>
    </source>
</evidence>
<evidence type="ECO:0000313" key="2">
    <source>
        <dbReference type="Proteomes" id="UP001055072"/>
    </source>
</evidence>
<name>A0ACB8U5U8_9APHY</name>
<dbReference type="Proteomes" id="UP001055072">
    <property type="component" value="Unassembled WGS sequence"/>
</dbReference>
<sequence length="306" mass="35056">MISGCLCSHLPPPYSNHFCTSRMPKAPKNSKSSILRLEASPAAPSTGEEYRFDFGKHRGKTLGEVPWGYIEWCKRAGIPDERKDFSRALEQHRTKHSSAFRTTRAMSTEERLQAVKRKLPAWLYDACIEAFEDANCEEMMCLSHASEFRRFERDKVEALEEMSKLLAHSYPPRPSSSTTLPDSELVEDLRTVLSLLPESAWNIPKLVDRSPCADATNSVYVHHDGFTGTDSLLLTERCSEKIRYFLRRIEKEHGREVRVTAQWEVYDKVAKSIGGITYSNAYGDEKGFYDPAREWVAAQPNRLYRH</sequence>